<feature type="compositionally biased region" description="Low complexity" evidence="1">
    <location>
        <begin position="90"/>
        <end position="103"/>
    </location>
</feature>
<protein>
    <submittedName>
        <fullName evidence="2">Uncharacterized protein</fullName>
    </submittedName>
</protein>
<dbReference type="EMBL" id="JACCJB010000016">
    <property type="protein sequence ID" value="KAF6220424.1"/>
    <property type="molecule type" value="Genomic_DNA"/>
</dbReference>
<gene>
    <name evidence="2" type="ORF">HO133_002856</name>
</gene>
<comment type="caution">
    <text evidence="2">The sequence shown here is derived from an EMBL/GenBank/DDBJ whole genome shotgun (WGS) entry which is preliminary data.</text>
</comment>
<feature type="compositionally biased region" description="Basic residues" evidence="1">
    <location>
        <begin position="115"/>
        <end position="132"/>
    </location>
</feature>
<sequence length="132" mass="14730">MPHHQTSYTELKRNPGPGTATSQDEENSKAIRYKIWYRDDAGEPIKEDEQYKPWPKLMTAEEDETSGTDSVLDIITYVSIRQIAVSTPVSSQSGAAAAGTTSTPLGREKPNQSRAKTKTSRARTLKYRRSAR</sequence>
<dbReference type="GeneID" id="59331268"/>
<dbReference type="RefSeq" id="XP_037149859.1">
    <property type="nucleotide sequence ID" value="XM_037293781.1"/>
</dbReference>
<proteinExistence type="predicted"/>
<feature type="region of interest" description="Disordered" evidence="1">
    <location>
        <begin position="86"/>
        <end position="132"/>
    </location>
</feature>
<reference evidence="2 3" key="1">
    <citation type="journal article" date="2020" name="Genomics">
        <title>Complete, high-quality genomes from long-read metagenomic sequencing of two wolf lichen thalli reveals enigmatic genome architecture.</title>
        <authorList>
            <person name="McKenzie S.K."/>
            <person name="Walston R.F."/>
            <person name="Allen J.L."/>
        </authorList>
    </citation>
    <scope>NUCLEOTIDE SEQUENCE [LARGE SCALE GENOMIC DNA]</scope>
    <source>
        <strain evidence="2">WasteWater1</strain>
    </source>
</reference>
<dbReference type="Proteomes" id="UP000593566">
    <property type="component" value="Unassembled WGS sequence"/>
</dbReference>
<evidence type="ECO:0000313" key="2">
    <source>
        <dbReference type="EMBL" id="KAF6220424.1"/>
    </source>
</evidence>
<name>A0A8H6CBK5_9LECA</name>
<keyword evidence="3" id="KW-1185">Reference proteome</keyword>
<accession>A0A8H6CBK5</accession>
<dbReference type="AlphaFoldDB" id="A0A8H6CBK5"/>
<evidence type="ECO:0000256" key="1">
    <source>
        <dbReference type="SAM" id="MobiDB-lite"/>
    </source>
</evidence>
<evidence type="ECO:0000313" key="3">
    <source>
        <dbReference type="Proteomes" id="UP000593566"/>
    </source>
</evidence>
<feature type="region of interest" description="Disordered" evidence="1">
    <location>
        <begin position="1"/>
        <end position="30"/>
    </location>
</feature>
<organism evidence="2 3">
    <name type="scientific">Letharia lupina</name>
    <dbReference type="NCBI Taxonomy" id="560253"/>
    <lineage>
        <taxon>Eukaryota</taxon>
        <taxon>Fungi</taxon>
        <taxon>Dikarya</taxon>
        <taxon>Ascomycota</taxon>
        <taxon>Pezizomycotina</taxon>
        <taxon>Lecanoromycetes</taxon>
        <taxon>OSLEUM clade</taxon>
        <taxon>Lecanoromycetidae</taxon>
        <taxon>Lecanorales</taxon>
        <taxon>Lecanorineae</taxon>
        <taxon>Parmeliaceae</taxon>
        <taxon>Letharia</taxon>
    </lineage>
</organism>